<dbReference type="EMBL" id="MN988488">
    <property type="protein sequence ID" value="QIG68288.1"/>
    <property type="molecule type" value="Genomic_DNA"/>
</dbReference>
<organism evidence="1 2">
    <name type="scientific">Rhizobium phage RHph_Y1_20</name>
    <dbReference type="NCBI Taxonomy" id="2509571"/>
    <lineage>
        <taxon>Viruses</taxon>
        <taxon>Duplodnaviria</taxon>
        <taxon>Heunggongvirae</taxon>
        <taxon>Uroviricota</taxon>
        <taxon>Caudoviricetes</taxon>
        <taxon>Autographivirales</taxon>
        <taxon>Dunnvirinae</taxon>
        <taxon>Tepoztlanvirus</taxon>
        <taxon>Tepoztlanvirus RHphY120</taxon>
    </lineage>
</organism>
<evidence type="ECO:0000313" key="2">
    <source>
        <dbReference type="Proteomes" id="UP000612125"/>
    </source>
</evidence>
<dbReference type="Proteomes" id="UP000612125">
    <property type="component" value="Segment"/>
</dbReference>
<accession>A0A7S5UUM8</accession>
<evidence type="ECO:0000313" key="1">
    <source>
        <dbReference type="EMBL" id="QIG68288.1"/>
    </source>
</evidence>
<name>A0A7S5UUM8_9CAUD</name>
<sequence>MSNEAANALAALGIASEPVLATATVATGEPAVLEAKAATQELPLGGGEVKNETPAQAPAAANDEPAFKAGDVEEVSFDELPILKRAFAGGGRTIYGIEDIAAPGTDGKKYHAKLVKFEGGDETAFKRSVQSSATGQNSKAKAADAPNYYITRSHEVGGKFVGIYVIRTDERPADETAKAGE</sequence>
<gene>
    <name evidence="1" type="ORF">EVB57_011</name>
</gene>
<keyword evidence="2" id="KW-1185">Reference proteome</keyword>
<reference evidence="1 2" key="1">
    <citation type="submission" date="2020-01" db="EMBL/GenBank/DDBJ databases">
        <title>Patterns of diversity and host range of bacteriophage communities associated with bean-nodulatin bacteria.</title>
        <authorList>
            <person name="Vann Cauwenberghe J."/>
            <person name="Santamaria R.I."/>
            <person name="Bustos P."/>
            <person name="Juarez S."/>
            <person name="Gonzalez V."/>
        </authorList>
    </citation>
    <scope>NUCLEOTIDE SEQUENCE [LARGE SCALE GENOMIC DNA]</scope>
    <source>
        <strain evidence="2">RHph</strain>
    </source>
</reference>
<proteinExistence type="predicted"/>
<protein>
    <submittedName>
        <fullName evidence="1">Uncharacterized protein</fullName>
    </submittedName>
</protein>